<keyword evidence="7" id="KW-0998">Cell outer membrane</keyword>
<evidence type="ECO:0000256" key="4">
    <source>
        <dbReference type="ARBA" id="ARBA00022452"/>
    </source>
</evidence>
<dbReference type="SUPFAM" id="SSF56954">
    <property type="entry name" value="Outer membrane efflux proteins (OEP)"/>
    <property type="match status" value="1"/>
</dbReference>
<evidence type="ECO:0000256" key="6">
    <source>
        <dbReference type="ARBA" id="ARBA00023136"/>
    </source>
</evidence>
<comment type="subcellular location">
    <subcellularLocation>
        <location evidence="1">Cell outer membrane</location>
    </subcellularLocation>
</comment>
<evidence type="ECO:0000313" key="9">
    <source>
        <dbReference type="Proteomes" id="UP001165576"/>
    </source>
</evidence>
<comment type="similarity">
    <text evidence="2">Belongs to the outer membrane factor (OMF) (TC 1.B.17) family.</text>
</comment>
<dbReference type="InterPro" id="IPR028351">
    <property type="entry name" value="CyaE"/>
</dbReference>
<dbReference type="InterPro" id="IPR003423">
    <property type="entry name" value="OMP_efflux"/>
</dbReference>
<dbReference type="Pfam" id="PF02321">
    <property type="entry name" value="OEP"/>
    <property type="match status" value="2"/>
</dbReference>
<accession>A0ABT3WEG6</accession>
<dbReference type="PIRSF" id="PIRSF001892">
    <property type="entry name" value="CyaE"/>
    <property type="match status" value="1"/>
</dbReference>
<evidence type="ECO:0000256" key="5">
    <source>
        <dbReference type="ARBA" id="ARBA00022692"/>
    </source>
</evidence>
<protein>
    <submittedName>
        <fullName evidence="8">TolC family protein</fullName>
    </submittedName>
</protein>
<keyword evidence="4" id="KW-1134">Transmembrane beta strand</keyword>
<evidence type="ECO:0000256" key="7">
    <source>
        <dbReference type="ARBA" id="ARBA00023237"/>
    </source>
</evidence>
<keyword evidence="3" id="KW-0813">Transport</keyword>
<evidence type="ECO:0000256" key="2">
    <source>
        <dbReference type="ARBA" id="ARBA00007613"/>
    </source>
</evidence>
<dbReference type="Gene3D" id="1.20.1600.10">
    <property type="entry name" value="Outer membrane efflux proteins (OEP)"/>
    <property type="match status" value="1"/>
</dbReference>
<name>A0ABT3WEG6_9PROT</name>
<proteinExistence type="inferred from homology"/>
<keyword evidence="5" id="KW-0812">Transmembrane</keyword>
<comment type="caution">
    <text evidence="8">The sequence shown here is derived from an EMBL/GenBank/DDBJ whole genome shotgun (WGS) entry which is preliminary data.</text>
</comment>
<dbReference type="InterPro" id="IPR051906">
    <property type="entry name" value="TolC-like"/>
</dbReference>
<dbReference type="PANTHER" id="PTHR30026">
    <property type="entry name" value="OUTER MEMBRANE PROTEIN TOLC"/>
    <property type="match status" value="1"/>
</dbReference>
<gene>
    <name evidence="8" type="ORF">NQF86_01530</name>
</gene>
<evidence type="ECO:0000256" key="3">
    <source>
        <dbReference type="ARBA" id="ARBA00022448"/>
    </source>
</evidence>
<dbReference type="PANTHER" id="PTHR30026:SF20">
    <property type="entry name" value="OUTER MEMBRANE PROTEIN TOLC"/>
    <property type="match status" value="1"/>
</dbReference>
<keyword evidence="9" id="KW-1185">Reference proteome</keyword>
<evidence type="ECO:0000313" key="8">
    <source>
        <dbReference type="EMBL" id="MCX5617356.1"/>
    </source>
</evidence>
<keyword evidence="6" id="KW-0472">Membrane</keyword>
<dbReference type="RefSeq" id="WP_266115853.1">
    <property type="nucleotide sequence ID" value="NZ_JANIDY010000001.1"/>
</dbReference>
<dbReference type="Proteomes" id="UP001165576">
    <property type="component" value="Unassembled WGS sequence"/>
</dbReference>
<dbReference type="EMBL" id="JANIDY010000001">
    <property type="protein sequence ID" value="MCX5617356.1"/>
    <property type="molecule type" value="Genomic_DNA"/>
</dbReference>
<organism evidence="8 9">
    <name type="scientific">Bombella pluederhausensis</name>
    <dbReference type="NCBI Taxonomy" id="2967336"/>
    <lineage>
        <taxon>Bacteria</taxon>
        <taxon>Pseudomonadati</taxon>
        <taxon>Pseudomonadota</taxon>
        <taxon>Alphaproteobacteria</taxon>
        <taxon>Acetobacterales</taxon>
        <taxon>Acetobacteraceae</taxon>
        <taxon>Bombella</taxon>
    </lineage>
</organism>
<sequence>MNGPLGKDVMAQVKRQVQGMETGLSRKNGSSFAVCLSDGERGAYGPRWRRVALVCAVLLGSSALSGCQTTAMRNMPPAPNQPWNAPVDGNGHIIEGHEKGAPGQKGGRVLKMPAGYRLSSDRVLPQPAALGNVQVDHSYNLADLIDMAQSINPSTRQAWDAARASAAETGIARSAYLPHLTATAMGGYGILEPHNRFRGGGLRANTDSRLHGTLERQQVGLEWLLFDFGKRRATMEEATQKSIGQNILFTGEHQKVIHQVALAYYRYSAALNNVSLVRQSLENAHAIARAAAANLKNGEGTVVDTSQAEQAVAEAELVLARTEGDVETYRLELLTAVGLNPSQPLHIQIDNGRNIRVDDIRLSDEMVHEAVARRPDVLAAYTSLRAAQSAVEGARASYRPQVFMNGNVGYNFDDLHFRNLPLVNVNSINDRVHTFGSLITAGISVPIYDGGLRRNRLRQAHEREDSARAALQDTQNNAVRTIVTAEAMLHTGITAYQAALSLQKASQTGFDAALTAYRSGDGTMTRMLELQNTLLNARLSVSDSYYGMLSAAASLAYAAGTLGSSSVLSDIEGSLEEAPAPVPVSSRQIP</sequence>
<reference evidence="8" key="1">
    <citation type="submission" date="2022-07" db="EMBL/GenBank/DDBJ databases">
        <title>Bombella genomes.</title>
        <authorList>
            <person name="Harer L."/>
            <person name="Styblova S."/>
            <person name="Ehrmann M."/>
        </authorList>
    </citation>
    <scope>NUCLEOTIDE SEQUENCE</scope>
    <source>
        <strain evidence="8">TMW 2.2543</strain>
    </source>
</reference>
<evidence type="ECO:0000256" key="1">
    <source>
        <dbReference type="ARBA" id="ARBA00004442"/>
    </source>
</evidence>